<dbReference type="InterPro" id="IPR016039">
    <property type="entry name" value="Thiolase-like"/>
</dbReference>
<dbReference type="EC" id="2.3.1.180" evidence="9"/>
<accession>A0A0R1W2Z2</accession>
<gene>
    <name evidence="9" type="primary">fabH</name>
    <name evidence="12" type="ORF">FD16_GL001507</name>
</gene>
<dbReference type="PATRIC" id="fig|1423807.3.peg.1544"/>
<dbReference type="HAMAP" id="MF_01815">
    <property type="entry name" value="FabH"/>
    <property type="match status" value="1"/>
</dbReference>
<sequence length="327" mass="35756">MKFTNFRIAATASAVPKQVITNDQLAQIMDTSDEWIVQRTGIHQRHISDDETTSTLCTSVANQLLEEAGITANDIDYIIVATMSPDFLTPSVSAMVQGNVGAKNAAAFDINAACSGFVYGMSVAHDLLKGDRQKRALLIGGETLSRLIDWHDRSTAVLFGDGAAGVLLESADDEHGAWRGEDIKTFGELGRHLTAGHIVNRNPFSKQVDTQSPFFEMNGRRIYSFAVRNIPQSINKAAECANNTINDINYFVFHQANQRIIEHVAEDMEISADRCPININEFGNTAAASEPLLLDQLIKNQKIKRGDLLALTGFGGGLTIGTEIIRY</sequence>
<dbReference type="InterPro" id="IPR013751">
    <property type="entry name" value="ACP_syn_III_N"/>
</dbReference>
<evidence type="ECO:0000259" key="10">
    <source>
        <dbReference type="Pfam" id="PF08541"/>
    </source>
</evidence>
<feature type="active site" evidence="9">
    <location>
        <position position="254"/>
    </location>
</feature>
<dbReference type="NCBIfam" id="NF006829">
    <property type="entry name" value="PRK09352.1"/>
    <property type="match status" value="1"/>
</dbReference>
<comment type="pathway">
    <text evidence="9">Lipid metabolism; fatty acid biosynthesis.</text>
</comment>
<dbReference type="InterPro" id="IPR013747">
    <property type="entry name" value="ACP_syn_III_C"/>
</dbReference>
<protein>
    <recommendedName>
        <fullName evidence="9">Beta-ketoacyl-[acyl-carrier-protein] synthase III</fullName>
        <shortName evidence="9">Beta-ketoacyl-ACP synthase III</shortName>
        <shortName evidence="9">KAS III</shortName>
        <ecNumber evidence="9">2.3.1.180</ecNumber>
    </recommendedName>
    <alternativeName>
        <fullName evidence="9">3-oxoacyl-[acyl-carrier-protein] synthase 3</fullName>
    </alternativeName>
    <alternativeName>
        <fullName evidence="9">3-oxoacyl-[acyl-carrier-protein] synthase III</fullName>
    </alternativeName>
</protein>
<comment type="domain">
    <text evidence="9">The last Arg residue of the ACP-binding site is essential for the weak association between ACP/AcpP and FabH.</text>
</comment>
<feature type="domain" description="Beta-ketoacyl-[acyl-carrier-protein] synthase III N-terminal" evidence="11">
    <location>
        <begin position="108"/>
        <end position="177"/>
    </location>
</feature>
<feature type="domain" description="Beta-ketoacyl-[acyl-carrier-protein] synthase III C-terminal" evidence="10">
    <location>
        <begin position="241"/>
        <end position="327"/>
    </location>
</feature>
<feature type="region of interest" description="ACP-binding" evidence="9">
    <location>
        <begin position="255"/>
        <end position="259"/>
    </location>
</feature>
<comment type="subunit">
    <text evidence="9">Homodimer.</text>
</comment>
<evidence type="ECO:0000259" key="11">
    <source>
        <dbReference type="Pfam" id="PF08545"/>
    </source>
</evidence>
<evidence type="ECO:0000256" key="8">
    <source>
        <dbReference type="ARBA" id="ARBA00023315"/>
    </source>
</evidence>
<dbReference type="AlphaFoldDB" id="A0A0R1W2Z2"/>
<dbReference type="GO" id="GO:0004315">
    <property type="term" value="F:3-oxoacyl-[acyl-carrier-protein] synthase activity"/>
    <property type="evidence" value="ECO:0007669"/>
    <property type="project" value="InterPro"/>
</dbReference>
<organism evidence="12 13">
    <name type="scientific">Paucilactobacillus suebicus DSM 5007 = KCTC 3549</name>
    <dbReference type="NCBI Taxonomy" id="1423807"/>
    <lineage>
        <taxon>Bacteria</taxon>
        <taxon>Bacillati</taxon>
        <taxon>Bacillota</taxon>
        <taxon>Bacilli</taxon>
        <taxon>Lactobacillales</taxon>
        <taxon>Lactobacillaceae</taxon>
        <taxon>Paucilactobacillus</taxon>
    </lineage>
</organism>
<dbReference type="SUPFAM" id="SSF53901">
    <property type="entry name" value="Thiolase-like"/>
    <property type="match status" value="1"/>
</dbReference>
<keyword evidence="5 9" id="KW-0276">Fatty acid metabolism</keyword>
<reference evidence="12 13" key="1">
    <citation type="journal article" date="2015" name="Genome Announc.">
        <title>Expanding the biotechnology potential of lactobacilli through comparative genomics of 213 strains and associated genera.</title>
        <authorList>
            <person name="Sun Z."/>
            <person name="Harris H.M."/>
            <person name="McCann A."/>
            <person name="Guo C."/>
            <person name="Argimon S."/>
            <person name="Zhang W."/>
            <person name="Yang X."/>
            <person name="Jeffery I.B."/>
            <person name="Cooney J.C."/>
            <person name="Kagawa T.F."/>
            <person name="Liu W."/>
            <person name="Song Y."/>
            <person name="Salvetti E."/>
            <person name="Wrobel A."/>
            <person name="Rasinkangas P."/>
            <person name="Parkhill J."/>
            <person name="Rea M.C."/>
            <person name="O'Sullivan O."/>
            <person name="Ritari J."/>
            <person name="Douillard F.P."/>
            <person name="Paul Ross R."/>
            <person name="Yang R."/>
            <person name="Briner A.E."/>
            <person name="Felis G.E."/>
            <person name="de Vos W.M."/>
            <person name="Barrangou R."/>
            <person name="Klaenhammer T.R."/>
            <person name="Caufield P.W."/>
            <person name="Cui Y."/>
            <person name="Zhang H."/>
            <person name="O'Toole P.W."/>
        </authorList>
    </citation>
    <scope>NUCLEOTIDE SEQUENCE [LARGE SCALE GENOMIC DNA]</scope>
    <source>
        <strain evidence="12 13">DSM 5007</strain>
    </source>
</reference>
<keyword evidence="3 9" id="KW-0444">Lipid biosynthesis</keyword>
<comment type="function">
    <text evidence="9">Catalyzes the condensation reaction of fatty acid synthesis by the addition to an acyl acceptor of two carbons from malonyl-ACP. Catalyzes the first condensation reaction which initiates fatty acid synthesis and may therefore play a role in governing the total rate of fatty acid production. Possesses both acetoacetyl-ACP synthase and acetyl transacylase activities. Its substrate specificity determines the biosynthesis of branched-chain and/or straight-chain of fatty acids.</text>
</comment>
<comment type="subcellular location">
    <subcellularLocation>
        <location evidence="9">Cytoplasm</location>
    </subcellularLocation>
</comment>
<feature type="active site" evidence="9">
    <location>
        <position position="284"/>
    </location>
</feature>
<dbReference type="PANTHER" id="PTHR34069">
    <property type="entry name" value="3-OXOACYL-[ACYL-CARRIER-PROTEIN] SYNTHASE 3"/>
    <property type="match status" value="1"/>
</dbReference>
<evidence type="ECO:0000313" key="12">
    <source>
        <dbReference type="EMBL" id="KRM09913.1"/>
    </source>
</evidence>
<evidence type="ECO:0000313" key="13">
    <source>
        <dbReference type="Proteomes" id="UP000051820"/>
    </source>
</evidence>
<proteinExistence type="inferred from homology"/>
<dbReference type="Pfam" id="PF08541">
    <property type="entry name" value="ACP_syn_III_C"/>
    <property type="match status" value="1"/>
</dbReference>
<dbReference type="GO" id="GO:0044550">
    <property type="term" value="P:secondary metabolite biosynthetic process"/>
    <property type="evidence" value="ECO:0007669"/>
    <property type="project" value="TreeGrafter"/>
</dbReference>
<keyword evidence="2 9" id="KW-0963">Cytoplasm</keyword>
<keyword evidence="9" id="KW-0511">Multifunctional enzyme</keyword>
<dbReference type="eggNOG" id="COG0332">
    <property type="taxonomic scope" value="Bacteria"/>
</dbReference>
<evidence type="ECO:0000256" key="2">
    <source>
        <dbReference type="ARBA" id="ARBA00022490"/>
    </source>
</evidence>
<dbReference type="Proteomes" id="UP000051820">
    <property type="component" value="Unassembled WGS sequence"/>
</dbReference>
<dbReference type="UniPathway" id="UPA00094"/>
<feature type="active site" evidence="9">
    <location>
        <position position="114"/>
    </location>
</feature>
<dbReference type="EMBL" id="AZGF01000033">
    <property type="protein sequence ID" value="KRM09913.1"/>
    <property type="molecule type" value="Genomic_DNA"/>
</dbReference>
<dbReference type="PANTHER" id="PTHR34069:SF2">
    <property type="entry name" value="BETA-KETOACYL-[ACYL-CARRIER-PROTEIN] SYNTHASE III"/>
    <property type="match status" value="1"/>
</dbReference>
<dbReference type="Gene3D" id="3.40.47.10">
    <property type="match status" value="1"/>
</dbReference>
<evidence type="ECO:0000256" key="9">
    <source>
        <dbReference type="HAMAP-Rule" id="MF_01815"/>
    </source>
</evidence>
<name>A0A0R1W2Z2_9LACO</name>
<keyword evidence="13" id="KW-1185">Reference proteome</keyword>
<dbReference type="GO" id="GO:0005737">
    <property type="term" value="C:cytoplasm"/>
    <property type="evidence" value="ECO:0007669"/>
    <property type="project" value="UniProtKB-SubCell"/>
</dbReference>
<keyword evidence="8 9" id="KW-0012">Acyltransferase</keyword>
<comment type="catalytic activity">
    <reaction evidence="9">
        <text>malonyl-[ACP] + acetyl-CoA + H(+) = 3-oxobutanoyl-[ACP] + CO2 + CoA</text>
        <dbReference type="Rhea" id="RHEA:12080"/>
        <dbReference type="Rhea" id="RHEA-COMP:9623"/>
        <dbReference type="Rhea" id="RHEA-COMP:9625"/>
        <dbReference type="ChEBI" id="CHEBI:15378"/>
        <dbReference type="ChEBI" id="CHEBI:16526"/>
        <dbReference type="ChEBI" id="CHEBI:57287"/>
        <dbReference type="ChEBI" id="CHEBI:57288"/>
        <dbReference type="ChEBI" id="CHEBI:78449"/>
        <dbReference type="ChEBI" id="CHEBI:78450"/>
        <dbReference type="EC" id="2.3.1.180"/>
    </reaction>
</comment>
<evidence type="ECO:0000256" key="5">
    <source>
        <dbReference type="ARBA" id="ARBA00022832"/>
    </source>
</evidence>
<dbReference type="OrthoDB" id="9815506at2"/>
<dbReference type="RefSeq" id="WP_010622538.1">
    <property type="nucleotide sequence ID" value="NZ_AZGF01000033.1"/>
</dbReference>
<evidence type="ECO:0000256" key="1">
    <source>
        <dbReference type="ARBA" id="ARBA00008642"/>
    </source>
</evidence>
<evidence type="ECO:0000256" key="3">
    <source>
        <dbReference type="ARBA" id="ARBA00022516"/>
    </source>
</evidence>
<evidence type="ECO:0000256" key="4">
    <source>
        <dbReference type="ARBA" id="ARBA00022679"/>
    </source>
</evidence>
<comment type="caution">
    <text evidence="12">The sequence shown here is derived from an EMBL/GenBank/DDBJ whole genome shotgun (WGS) entry which is preliminary data.</text>
</comment>
<keyword evidence="4 9" id="KW-0808">Transferase</keyword>
<dbReference type="NCBIfam" id="TIGR00747">
    <property type="entry name" value="fabH"/>
    <property type="match status" value="1"/>
</dbReference>
<dbReference type="STRING" id="1423807.FD16_GL001507"/>
<evidence type="ECO:0000256" key="7">
    <source>
        <dbReference type="ARBA" id="ARBA00023160"/>
    </source>
</evidence>
<dbReference type="CDD" id="cd00830">
    <property type="entry name" value="KAS_III"/>
    <property type="match status" value="1"/>
</dbReference>
<keyword evidence="6 9" id="KW-0443">Lipid metabolism</keyword>
<keyword evidence="7 9" id="KW-0275">Fatty acid biosynthesis</keyword>
<comment type="similarity">
    <text evidence="1 9">Belongs to the thiolase-like superfamily. FabH family.</text>
</comment>
<dbReference type="InterPro" id="IPR004655">
    <property type="entry name" value="FabH"/>
</dbReference>
<dbReference type="GO" id="GO:0033818">
    <property type="term" value="F:beta-ketoacyl-acyl-carrier-protein synthase III activity"/>
    <property type="evidence" value="ECO:0007669"/>
    <property type="project" value="UniProtKB-UniRule"/>
</dbReference>
<dbReference type="GO" id="GO:0006633">
    <property type="term" value="P:fatty acid biosynthetic process"/>
    <property type="evidence" value="ECO:0007669"/>
    <property type="project" value="UniProtKB-UniRule"/>
</dbReference>
<dbReference type="Pfam" id="PF08545">
    <property type="entry name" value="ACP_syn_III"/>
    <property type="match status" value="1"/>
</dbReference>
<evidence type="ECO:0000256" key="6">
    <source>
        <dbReference type="ARBA" id="ARBA00023098"/>
    </source>
</evidence>